<dbReference type="EMBL" id="FTPR01000001">
    <property type="protein sequence ID" value="SIT75372.1"/>
    <property type="molecule type" value="Genomic_DNA"/>
</dbReference>
<dbReference type="Proteomes" id="UP000186997">
    <property type="component" value="Unassembled WGS sequence"/>
</dbReference>
<reference evidence="3" key="1">
    <citation type="submission" date="2017-01" db="EMBL/GenBank/DDBJ databases">
        <authorList>
            <person name="Varghese N."/>
            <person name="Submissions S."/>
        </authorList>
    </citation>
    <scope>NUCLEOTIDE SEQUENCE [LARGE SCALE GENOMIC DNA]</scope>
    <source>
        <strain evidence="3">DSM 29591</strain>
    </source>
</reference>
<evidence type="ECO:0000256" key="1">
    <source>
        <dbReference type="SAM" id="SignalP"/>
    </source>
</evidence>
<gene>
    <name evidence="2" type="ORF">SAMN05421665_0192</name>
</gene>
<protein>
    <submittedName>
        <fullName evidence="2">Uncharacterized protein</fullName>
    </submittedName>
</protein>
<dbReference type="AlphaFoldDB" id="A0A1R3WB96"/>
<evidence type="ECO:0000313" key="3">
    <source>
        <dbReference type="Proteomes" id="UP000186997"/>
    </source>
</evidence>
<name>A0A1R3WB96_9RHOB</name>
<evidence type="ECO:0000313" key="2">
    <source>
        <dbReference type="EMBL" id="SIT75372.1"/>
    </source>
</evidence>
<feature type="chain" id="PRO_5012481255" evidence="1">
    <location>
        <begin position="25"/>
        <end position="129"/>
    </location>
</feature>
<keyword evidence="1" id="KW-0732">Signal</keyword>
<organism evidence="2 3">
    <name type="scientific">Yoonia rosea</name>
    <dbReference type="NCBI Taxonomy" id="287098"/>
    <lineage>
        <taxon>Bacteria</taxon>
        <taxon>Pseudomonadati</taxon>
        <taxon>Pseudomonadota</taxon>
        <taxon>Alphaproteobacteria</taxon>
        <taxon>Rhodobacterales</taxon>
        <taxon>Paracoccaceae</taxon>
        <taxon>Yoonia</taxon>
    </lineage>
</organism>
<dbReference type="STRING" id="287098.SAMN05421665_0192"/>
<sequence length="129" mass="14200">MKTIAHRLALVVALSSASATSAQSIDIDEQLRTFATCAGRLSAVMEHQWMFDGPASEHTEDLRDAVLELVEAVMPAERRGEVLQWRISAKVAQAALLRRASFNTDTRDAAWARTQAGRFEQECTGLLLS</sequence>
<feature type="signal peptide" evidence="1">
    <location>
        <begin position="1"/>
        <end position="24"/>
    </location>
</feature>
<proteinExistence type="predicted"/>
<accession>A0A1R3WB96</accession>
<keyword evidence="3" id="KW-1185">Reference proteome</keyword>